<name>A0ABQ5NVN3_9ACTN</name>
<organism evidence="2 3">
    <name type="scientific">Streptomyces yaizuensis</name>
    <dbReference type="NCBI Taxonomy" id="2989713"/>
    <lineage>
        <taxon>Bacteria</taxon>
        <taxon>Bacillati</taxon>
        <taxon>Actinomycetota</taxon>
        <taxon>Actinomycetes</taxon>
        <taxon>Kitasatosporales</taxon>
        <taxon>Streptomycetaceae</taxon>
        <taxon>Streptomyces</taxon>
    </lineage>
</organism>
<reference evidence="2 3" key="1">
    <citation type="submission" date="2022-10" db="EMBL/GenBank/DDBJ databases">
        <title>Draft genome sequence of Streptomyces sp. YSPA8.</title>
        <authorList>
            <person name="Moriuchi R."/>
            <person name="Dohra H."/>
            <person name="Yamamura H."/>
            <person name="Kodani S."/>
        </authorList>
    </citation>
    <scope>NUCLEOTIDE SEQUENCE [LARGE SCALE GENOMIC DNA]</scope>
    <source>
        <strain evidence="2 3">YSPA8</strain>
    </source>
</reference>
<protein>
    <submittedName>
        <fullName evidence="2">N-acetyltransferase</fullName>
    </submittedName>
</protein>
<dbReference type="Pfam" id="PF00583">
    <property type="entry name" value="Acetyltransf_1"/>
    <property type="match status" value="1"/>
</dbReference>
<evidence type="ECO:0000313" key="3">
    <source>
        <dbReference type="Proteomes" id="UP001291653"/>
    </source>
</evidence>
<dbReference type="InterPro" id="IPR000182">
    <property type="entry name" value="GNAT_dom"/>
</dbReference>
<evidence type="ECO:0000259" key="1">
    <source>
        <dbReference type="PROSITE" id="PS51186"/>
    </source>
</evidence>
<comment type="caution">
    <text evidence="2">The sequence shown here is derived from an EMBL/GenBank/DDBJ whole genome shotgun (WGS) entry which is preliminary data.</text>
</comment>
<feature type="domain" description="N-acetyltransferase" evidence="1">
    <location>
        <begin position="12"/>
        <end position="170"/>
    </location>
</feature>
<dbReference type="Proteomes" id="UP001291653">
    <property type="component" value="Unassembled WGS sequence"/>
</dbReference>
<dbReference type="Gene3D" id="3.40.630.30">
    <property type="match status" value="1"/>
</dbReference>
<dbReference type="RefSeq" id="WP_323446501.1">
    <property type="nucleotide sequence ID" value="NZ_BSBI01000003.1"/>
</dbReference>
<evidence type="ECO:0000313" key="2">
    <source>
        <dbReference type="EMBL" id="GLF94411.1"/>
    </source>
</evidence>
<proteinExistence type="predicted"/>
<dbReference type="PROSITE" id="PS51186">
    <property type="entry name" value="GNAT"/>
    <property type="match status" value="1"/>
</dbReference>
<dbReference type="EMBL" id="BSBI01000003">
    <property type="protein sequence ID" value="GLF94411.1"/>
    <property type="molecule type" value="Genomic_DNA"/>
</dbReference>
<keyword evidence="3" id="KW-1185">Reference proteome</keyword>
<accession>A0ABQ5NVN3</accession>
<dbReference type="InterPro" id="IPR016181">
    <property type="entry name" value="Acyl_CoA_acyltransferase"/>
</dbReference>
<dbReference type="SUPFAM" id="SSF55729">
    <property type="entry name" value="Acyl-CoA N-acyltransferases (Nat)"/>
    <property type="match status" value="1"/>
</dbReference>
<gene>
    <name evidence="2" type="ORF">SYYSPA8_08960</name>
</gene>
<sequence>MDLKRYGKVDVPNIRTMLLDIHDAVYEGMPGTFDSRERFAQFVDSWSGRDEWVCVIGFEQGEPVGYAYGAPFGRGGWWRGSDRPQSLGPEERAFALSELMVLPRWRKTGASVKLHEGLMSGRDEEAVTLFVDLAHPKVLALYESWGYAKIGESKPYDDSPIFGVMLKRLKPSA</sequence>